<dbReference type="OrthoDB" id="4741951at2"/>
<dbReference type="RefSeq" id="WP_116177574.1">
    <property type="nucleotide sequence ID" value="NZ_CP144375.1"/>
</dbReference>
<reference evidence="1 2" key="1">
    <citation type="submission" date="2018-08" db="EMBL/GenBank/DDBJ databases">
        <title>Genomic Encyclopedia of Archaeal and Bacterial Type Strains, Phase II (KMG-II): from individual species to whole genera.</title>
        <authorList>
            <person name="Goeker M."/>
        </authorList>
    </citation>
    <scope>NUCLEOTIDE SEQUENCE [LARGE SCALE GENOMIC DNA]</scope>
    <source>
        <strain evidence="1 2">DSM 45791</strain>
    </source>
</reference>
<comment type="caution">
    <text evidence="1">The sequence shown here is derived from an EMBL/GenBank/DDBJ whole genome shotgun (WGS) entry which is preliminary data.</text>
</comment>
<sequence length="76" mass="8517">MSPRRALHGSSLTISVNNGRCHLYGTCQYEAPSLFELTEDERLRYVTEVIPEYADQARAAAMACPMRAIQLSGERL</sequence>
<protein>
    <submittedName>
        <fullName evidence="1">Ferredoxin</fullName>
    </submittedName>
</protein>
<dbReference type="AlphaFoldDB" id="A0A3E0HDA9"/>
<gene>
    <name evidence="1" type="ORF">BCF44_110275</name>
</gene>
<proteinExistence type="predicted"/>
<keyword evidence="2" id="KW-1185">Reference proteome</keyword>
<evidence type="ECO:0000313" key="2">
    <source>
        <dbReference type="Proteomes" id="UP000256269"/>
    </source>
</evidence>
<evidence type="ECO:0000313" key="1">
    <source>
        <dbReference type="EMBL" id="REH42776.1"/>
    </source>
</evidence>
<dbReference type="Pfam" id="PF13370">
    <property type="entry name" value="Fer4_13"/>
    <property type="match status" value="1"/>
</dbReference>
<dbReference type="Proteomes" id="UP000256269">
    <property type="component" value="Unassembled WGS sequence"/>
</dbReference>
<organism evidence="1 2">
    <name type="scientific">Kutzneria buriramensis</name>
    <dbReference type="NCBI Taxonomy" id="1045776"/>
    <lineage>
        <taxon>Bacteria</taxon>
        <taxon>Bacillati</taxon>
        <taxon>Actinomycetota</taxon>
        <taxon>Actinomycetes</taxon>
        <taxon>Pseudonocardiales</taxon>
        <taxon>Pseudonocardiaceae</taxon>
        <taxon>Kutzneria</taxon>
    </lineage>
</organism>
<accession>A0A3E0HDA9</accession>
<name>A0A3E0HDA9_9PSEU</name>
<dbReference type="Gene3D" id="3.30.70.20">
    <property type="match status" value="1"/>
</dbReference>
<dbReference type="SUPFAM" id="SSF54862">
    <property type="entry name" value="4Fe-4S ferredoxins"/>
    <property type="match status" value="1"/>
</dbReference>
<dbReference type="EMBL" id="QUNO01000010">
    <property type="protein sequence ID" value="REH42776.1"/>
    <property type="molecule type" value="Genomic_DNA"/>
</dbReference>